<dbReference type="InterPro" id="IPR001345">
    <property type="entry name" value="PG/BPGM_mutase_AS"/>
</dbReference>
<dbReference type="GO" id="GO:0005737">
    <property type="term" value="C:cytoplasm"/>
    <property type="evidence" value="ECO:0007669"/>
    <property type="project" value="TreeGrafter"/>
</dbReference>
<reference evidence="1" key="1">
    <citation type="submission" date="2020-05" db="EMBL/GenBank/DDBJ databases">
        <authorList>
            <person name="Chiriac C."/>
            <person name="Salcher M."/>
            <person name="Ghai R."/>
            <person name="Kavagutti S V."/>
        </authorList>
    </citation>
    <scope>NUCLEOTIDE SEQUENCE</scope>
</reference>
<gene>
    <name evidence="1" type="ORF">UFOPK1909_00157</name>
</gene>
<dbReference type="AlphaFoldDB" id="A0A6J6I3W5"/>
<dbReference type="InterPro" id="IPR013078">
    <property type="entry name" value="His_Pase_superF_clade-1"/>
</dbReference>
<dbReference type="Pfam" id="PF00300">
    <property type="entry name" value="His_Phos_1"/>
    <property type="match status" value="1"/>
</dbReference>
<dbReference type="PROSITE" id="PS00175">
    <property type="entry name" value="PG_MUTASE"/>
    <property type="match status" value="1"/>
</dbReference>
<dbReference type="PANTHER" id="PTHR48100">
    <property type="entry name" value="BROAD-SPECIFICITY PHOSPHATASE YOR283W-RELATED"/>
    <property type="match status" value="1"/>
</dbReference>
<dbReference type="Gene3D" id="3.40.50.1240">
    <property type="entry name" value="Phosphoglycerate mutase-like"/>
    <property type="match status" value="1"/>
</dbReference>
<evidence type="ECO:0000313" key="1">
    <source>
        <dbReference type="EMBL" id="CAB4615408.1"/>
    </source>
</evidence>
<dbReference type="InterPro" id="IPR050275">
    <property type="entry name" value="PGM_Phosphatase"/>
</dbReference>
<proteinExistence type="predicted"/>
<accession>A0A6J6I3W5</accession>
<dbReference type="InterPro" id="IPR029033">
    <property type="entry name" value="His_PPase_superfam"/>
</dbReference>
<dbReference type="SMART" id="SM00855">
    <property type="entry name" value="PGAM"/>
    <property type="match status" value="1"/>
</dbReference>
<dbReference type="PANTHER" id="PTHR48100:SF59">
    <property type="entry name" value="ADENOSYLCOBALAMIN_ALPHA-RIBAZOLE PHOSPHATASE"/>
    <property type="match status" value="1"/>
</dbReference>
<name>A0A6J6I3W5_9ZZZZ</name>
<dbReference type="GO" id="GO:0016791">
    <property type="term" value="F:phosphatase activity"/>
    <property type="evidence" value="ECO:0007669"/>
    <property type="project" value="TreeGrafter"/>
</dbReference>
<protein>
    <submittedName>
        <fullName evidence="1">Unannotated protein</fullName>
    </submittedName>
</protein>
<organism evidence="1">
    <name type="scientific">freshwater metagenome</name>
    <dbReference type="NCBI Taxonomy" id="449393"/>
    <lineage>
        <taxon>unclassified sequences</taxon>
        <taxon>metagenomes</taxon>
        <taxon>ecological metagenomes</taxon>
    </lineage>
</organism>
<dbReference type="SUPFAM" id="SSF53254">
    <property type="entry name" value="Phosphoglycerate mutase-like"/>
    <property type="match status" value="1"/>
</dbReference>
<sequence length="200" mass="22092">MTKTVLGLLRHGQTDWNIDFRLQGITDIPLNETGIAQAKDAAAVIDSKNWDLVLSSPLSRARDTAAILCEANGLSEAIIEPLLLERSFGEAEGLSHEEWKSKYSDPNSVPGGESLQDLEKRANLLLDSLAQRYAGKRFIAVSHGALIRVLLRIVSAGEFPRDGERLGNASMSVFVHEHGNWSINWYEPRTLHPVLVAKKL</sequence>
<dbReference type="EMBL" id="CAEZVD010000004">
    <property type="protein sequence ID" value="CAB4615408.1"/>
    <property type="molecule type" value="Genomic_DNA"/>
</dbReference>
<dbReference type="CDD" id="cd07067">
    <property type="entry name" value="HP_PGM_like"/>
    <property type="match status" value="1"/>
</dbReference>